<sequence>MFYYSNEDKSINGFIEVNSDNYLVYEFSYDSKGQIESGVLRDSNKSVEYDKDNGITKKSNSETKVSSNKLRVSATASSQYSKPDKRTVSFICGLLMTYSGWSLNQIAALVLKGLGAGPVGLGAVALLFTLGTTYASTYC</sequence>
<dbReference type="RefSeq" id="WP_134710782.1">
    <property type="nucleotide sequence ID" value="NZ_CP119081.1"/>
</dbReference>
<dbReference type="AlphaFoldDB" id="A0A4V3IYD3"/>
<protein>
    <submittedName>
        <fullName evidence="2">Uncharacterized protein</fullName>
    </submittedName>
</protein>
<keyword evidence="1" id="KW-0812">Transmembrane</keyword>
<gene>
    <name evidence="2" type="ORF">EQF91_02665</name>
</gene>
<evidence type="ECO:0000256" key="1">
    <source>
        <dbReference type="SAM" id="Phobius"/>
    </source>
</evidence>
<reference evidence="2 3" key="1">
    <citation type="submission" date="2019-01" db="EMBL/GenBank/DDBJ databases">
        <title>Draft Genome Sequences of Helcococcus ovis Strains Isolated from the Uterus and Vagina of Dairy Cows with Metritis.</title>
        <authorList>
            <person name="Cunha F."/>
            <person name="Jeon S.J."/>
            <person name="Kutzer P."/>
            <person name="Galvao K.N."/>
        </authorList>
    </citation>
    <scope>NUCLEOTIDE SEQUENCE [LARGE SCALE GENOMIC DNA]</scope>
    <source>
        <strain evidence="2 3">KG-37</strain>
    </source>
</reference>
<evidence type="ECO:0000313" key="3">
    <source>
        <dbReference type="Proteomes" id="UP000297454"/>
    </source>
</evidence>
<keyword evidence="1" id="KW-1133">Transmembrane helix</keyword>
<dbReference type="EMBL" id="SCFR01000006">
    <property type="protein sequence ID" value="TFF66846.1"/>
    <property type="molecule type" value="Genomic_DNA"/>
</dbReference>
<keyword evidence="1" id="KW-0472">Membrane</keyword>
<accession>A0A4V3IYD3</accession>
<dbReference type="GeneID" id="97031027"/>
<organism evidence="2 3">
    <name type="scientific">Helcococcus ovis</name>
    <dbReference type="NCBI Taxonomy" id="72026"/>
    <lineage>
        <taxon>Bacteria</taxon>
        <taxon>Bacillati</taxon>
        <taxon>Bacillota</taxon>
        <taxon>Tissierellia</taxon>
        <taxon>Tissierellales</taxon>
        <taxon>Peptoniphilaceae</taxon>
        <taxon>Helcococcus</taxon>
    </lineage>
</organism>
<feature type="transmembrane region" description="Helical" evidence="1">
    <location>
        <begin position="88"/>
        <end position="110"/>
    </location>
</feature>
<name>A0A4V3IYD3_9FIRM</name>
<dbReference type="Proteomes" id="UP000297454">
    <property type="component" value="Unassembled WGS sequence"/>
</dbReference>
<feature type="transmembrane region" description="Helical" evidence="1">
    <location>
        <begin position="116"/>
        <end position="135"/>
    </location>
</feature>
<evidence type="ECO:0000313" key="2">
    <source>
        <dbReference type="EMBL" id="TFF66846.1"/>
    </source>
</evidence>
<comment type="caution">
    <text evidence="2">The sequence shown here is derived from an EMBL/GenBank/DDBJ whole genome shotgun (WGS) entry which is preliminary data.</text>
</comment>
<proteinExistence type="predicted"/>
<keyword evidence="3" id="KW-1185">Reference proteome</keyword>